<evidence type="ECO:0000313" key="13">
    <source>
        <dbReference type="Proteomes" id="UP000246114"/>
    </source>
</evidence>
<dbReference type="EMBL" id="FOOE01000029">
    <property type="protein sequence ID" value="SFG14717.1"/>
    <property type="molecule type" value="Genomic_DNA"/>
</dbReference>
<keyword evidence="8" id="KW-0812">Transmembrane</keyword>
<dbReference type="InterPro" id="IPR004701">
    <property type="entry name" value="PTS_EIIA_man-typ"/>
</dbReference>
<evidence type="ECO:0000256" key="8">
    <source>
        <dbReference type="SAM" id="Phobius"/>
    </source>
</evidence>
<sequence length="137" mass="15952">MRHYILASHGTFSQGLYEAIKIIMGEQENVHIITAYVEDGFDLKQQIQKTIDSIPEDDEIITCTDIFGGSVNNEMMKYIRRENFYLLTGINLPILINIFLSKDENFDVLMEQIFSEELQGIVYCNRKKDKSVEEEDF</sequence>
<dbReference type="PANTHER" id="PTHR33799">
    <property type="entry name" value="PTS PERMEASE-RELATED-RELATED"/>
    <property type="match status" value="1"/>
</dbReference>
<dbReference type="Pfam" id="PF03610">
    <property type="entry name" value="EIIA-man"/>
    <property type="match status" value="1"/>
</dbReference>
<dbReference type="CDD" id="cd00006">
    <property type="entry name" value="PTS_IIA_man"/>
    <property type="match status" value="1"/>
</dbReference>
<organism evidence="11 12">
    <name type="scientific">Clostridium cadaveris</name>
    <dbReference type="NCBI Taxonomy" id="1529"/>
    <lineage>
        <taxon>Bacteria</taxon>
        <taxon>Bacillati</taxon>
        <taxon>Bacillota</taxon>
        <taxon>Clostridia</taxon>
        <taxon>Eubacteriales</taxon>
        <taxon>Clostridiaceae</taxon>
        <taxon>Clostridium</taxon>
    </lineage>
</organism>
<dbReference type="PANTHER" id="PTHR33799:SF1">
    <property type="entry name" value="PTS SYSTEM MANNOSE-SPECIFIC EIIAB COMPONENT-RELATED"/>
    <property type="match status" value="1"/>
</dbReference>
<dbReference type="Proteomes" id="UP000182135">
    <property type="component" value="Unassembled WGS sequence"/>
</dbReference>
<evidence type="ECO:0000256" key="7">
    <source>
        <dbReference type="ARBA" id="ARBA00022777"/>
    </source>
</evidence>
<dbReference type="RefSeq" id="WP_027637690.1">
    <property type="nucleotide sequence ID" value="NZ_BAAACD010000002.1"/>
</dbReference>
<reference evidence="11 12" key="1">
    <citation type="submission" date="2016-10" db="EMBL/GenBank/DDBJ databases">
        <authorList>
            <person name="de Groot N.N."/>
        </authorList>
    </citation>
    <scope>NUCLEOTIDE SEQUENCE [LARGE SCALE GENOMIC DNA]</scope>
    <source>
        <strain evidence="11 12">NLAE-zl-G419</strain>
    </source>
</reference>
<dbReference type="GO" id="GO:0009401">
    <property type="term" value="P:phosphoenolpyruvate-dependent sugar phosphotransferase system"/>
    <property type="evidence" value="ECO:0007669"/>
    <property type="project" value="UniProtKB-KW"/>
</dbReference>
<proteinExistence type="predicted"/>
<dbReference type="GO" id="GO:0016301">
    <property type="term" value="F:kinase activity"/>
    <property type="evidence" value="ECO:0007669"/>
    <property type="project" value="UniProtKB-KW"/>
</dbReference>
<keyword evidence="5" id="KW-0808">Transferase</keyword>
<dbReference type="PROSITE" id="PS51096">
    <property type="entry name" value="PTS_EIIA_TYPE_4"/>
    <property type="match status" value="1"/>
</dbReference>
<evidence type="ECO:0000256" key="1">
    <source>
        <dbReference type="ARBA" id="ARBA00004496"/>
    </source>
</evidence>
<dbReference type="Proteomes" id="UP000246114">
    <property type="component" value="Unassembled WGS sequence"/>
</dbReference>
<dbReference type="Gene3D" id="3.40.50.510">
    <property type="entry name" value="Phosphotransferase system, mannose-type IIA component"/>
    <property type="match status" value="1"/>
</dbReference>
<dbReference type="InterPro" id="IPR036662">
    <property type="entry name" value="PTS_EIIA_man-typ_sf"/>
</dbReference>
<keyword evidence="6" id="KW-0598">Phosphotransferase system</keyword>
<dbReference type="STRING" id="1529.SAMN04487885_1297"/>
<dbReference type="GeneID" id="90546004"/>
<dbReference type="eggNOG" id="COG2893">
    <property type="taxonomic scope" value="Bacteria"/>
</dbReference>
<keyword evidence="12" id="KW-1185">Reference proteome</keyword>
<dbReference type="SUPFAM" id="SSF53062">
    <property type="entry name" value="PTS system fructose IIA component-like"/>
    <property type="match status" value="1"/>
</dbReference>
<keyword evidence="3" id="KW-0963">Cytoplasm</keyword>
<dbReference type="InterPro" id="IPR033887">
    <property type="entry name" value="PTS_IIA_man"/>
</dbReference>
<dbReference type="GO" id="GO:0005737">
    <property type="term" value="C:cytoplasm"/>
    <property type="evidence" value="ECO:0007669"/>
    <property type="project" value="UniProtKB-SubCell"/>
</dbReference>
<evidence type="ECO:0000313" key="10">
    <source>
        <dbReference type="EMBL" id="PWL51389.1"/>
    </source>
</evidence>
<evidence type="ECO:0000313" key="12">
    <source>
        <dbReference type="Proteomes" id="UP000182135"/>
    </source>
</evidence>
<dbReference type="OrthoDB" id="6623712at2"/>
<name>A0A1I2PL43_9CLOT</name>
<keyword evidence="8" id="KW-1133">Transmembrane helix</keyword>
<keyword evidence="8" id="KW-0472">Membrane</keyword>
<evidence type="ECO:0000256" key="2">
    <source>
        <dbReference type="ARBA" id="ARBA00022448"/>
    </source>
</evidence>
<dbReference type="AlphaFoldDB" id="A0A1I2PL43"/>
<comment type="subcellular location">
    <subcellularLocation>
        <location evidence="1">Cytoplasm</location>
    </subcellularLocation>
</comment>
<accession>A0A1I2PL43</accession>
<keyword evidence="2" id="KW-0813">Transport</keyword>
<protein>
    <submittedName>
        <fullName evidence="10">PTS fructose transporter subunit IIA</fullName>
    </submittedName>
    <submittedName>
        <fullName evidence="11">PTS system, mannose-specific IIA component</fullName>
    </submittedName>
</protein>
<evidence type="ECO:0000256" key="6">
    <source>
        <dbReference type="ARBA" id="ARBA00022683"/>
    </source>
</evidence>
<evidence type="ECO:0000313" key="11">
    <source>
        <dbReference type="EMBL" id="SFG14717.1"/>
    </source>
</evidence>
<evidence type="ECO:0000256" key="5">
    <source>
        <dbReference type="ARBA" id="ARBA00022679"/>
    </source>
</evidence>
<evidence type="ECO:0000256" key="4">
    <source>
        <dbReference type="ARBA" id="ARBA00022597"/>
    </source>
</evidence>
<feature type="transmembrane region" description="Helical" evidence="8">
    <location>
        <begin position="84"/>
        <end position="100"/>
    </location>
</feature>
<dbReference type="GO" id="GO:0016020">
    <property type="term" value="C:membrane"/>
    <property type="evidence" value="ECO:0007669"/>
    <property type="project" value="InterPro"/>
</dbReference>
<evidence type="ECO:0000259" key="9">
    <source>
        <dbReference type="PROSITE" id="PS51096"/>
    </source>
</evidence>
<keyword evidence="7" id="KW-0418">Kinase</keyword>
<gene>
    <name evidence="10" type="ORF">DBY38_14210</name>
    <name evidence="11" type="ORF">SAMN04487885_1297</name>
</gene>
<dbReference type="EMBL" id="QAMZ01000056">
    <property type="protein sequence ID" value="PWL51389.1"/>
    <property type="molecule type" value="Genomic_DNA"/>
</dbReference>
<evidence type="ECO:0000256" key="3">
    <source>
        <dbReference type="ARBA" id="ARBA00022490"/>
    </source>
</evidence>
<dbReference type="InterPro" id="IPR051471">
    <property type="entry name" value="Bacterial_PTS_sugar_comp"/>
</dbReference>
<keyword evidence="4" id="KW-0762">Sugar transport</keyword>
<reference evidence="10 13" key="2">
    <citation type="submission" date="2018-03" db="EMBL/GenBank/DDBJ databases">
        <title>The uncultured portion of the human microbiome is neutrally assembled.</title>
        <authorList>
            <person name="Jeraldo P."/>
            <person name="Boardman L."/>
            <person name="White B.A."/>
            <person name="Nelson H."/>
            <person name="Goldenfeld N."/>
            <person name="Chia N."/>
        </authorList>
    </citation>
    <scope>NUCLEOTIDE SEQUENCE [LARGE SCALE GENOMIC DNA]</scope>
    <source>
        <strain evidence="10">CIM:MAG 903</strain>
    </source>
</reference>
<feature type="domain" description="PTS EIIA type-4" evidence="9">
    <location>
        <begin position="1"/>
        <end position="121"/>
    </location>
</feature>